<keyword evidence="2 8" id="KW-0694">RNA-binding</keyword>
<dbReference type="EMBL" id="DF238810">
    <property type="protein sequence ID" value="GAC97638.1"/>
    <property type="molecule type" value="Genomic_DNA"/>
</dbReference>
<dbReference type="CDD" id="cd19873">
    <property type="entry name" value="DSRM_MRPL3_like"/>
    <property type="match status" value="1"/>
</dbReference>
<comment type="similarity">
    <text evidence="6">Belongs to the ribonuclease III family. Mitochondrion-specific ribosomal protein mL44 subfamily.</text>
</comment>
<dbReference type="GO" id="GO:0004525">
    <property type="term" value="F:ribonuclease III activity"/>
    <property type="evidence" value="ECO:0007669"/>
    <property type="project" value="InterPro"/>
</dbReference>
<evidence type="ECO:0000256" key="6">
    <source>
        <dbReference type="ARBA" id="ARBA00024034"/>
    </source>
</evidence>
<dbReference type="SMART" id="SM00535">
    <property type="entry name" value="RIBOc"/>
    <property type="match status" value="1"/>
</dbReference>
<gene>
    <name evidence="12" type="ORF">PHSY_005224</name>
</gene>
<dbReference type="PROSITE" id="PS50137">
    <property type="entry name" value="DS_RBD"/>
    <property type="match status" value="1"/>
</dbReference>
<evidence type="ECO:0000256" key="4">
    <source>
        <dbReference type="ARBA" id="ARBA00023128"/>
    </source>
</evidence>
<dbReference type="InterPro" id="IPR014720">
    <property type="entry name" value="dsRBD_dom"/>
</dbReference>
<dbReference type="PANTHER" id="PTHR11207:SF32">
    <property type="entry name" value="LARGE RIBOSOMAL SUBUNIT PROTEIN ML44"/>
    <property type="match status" value="1"/>
</dbReference>
<dbReference type="GO" id="GO:0005840">
    <property type="term" value="C:ribosome"/>
    <property type="evidence" value="ECO:0007669"/>
    <property type="project" value="UniProtKB-KW"/>
</dbReference>
<dbReference type="GO" id="GO:0005739">
    <property type="term" value="C:mitochondrion"/>
    <property type="evidence" value="ECO:0007669"/>
    <property type="project" value="TreeGrafter"/>
</dbReference>
<feature type="region of interest" description="Disordered" evidence="9">
    <location>
        <begin position="369"/>
        <end position="395"/>
    </location>
</feature>
<evidence type="ECO:0000256" key="9">
    <source>
        <dbReference type="SAM" id="MobiDB-lite"/>
    </source>
</evidence>
<dbReference type="FunFam" id="1.10.1520.10:FF:000035">
    <property type="entry name" value="Chromosome 7, whole genome shotgun sequence"/>
    <property type="match status" value="1"/>
</dbReference>
<dbReference type="eggNOG" id="KOG3769">
    <property type="taxonomic scope" value="Eukaryota"/>
</dbReference>
<dbReference type="Pfam" id="PF00636">
    <property type="entry name" value="Ribonuclease_3"/>
    <property type="match status" value="1"/>
</dbReference>
<dbReference type="HOGENOM" id="CLU_034765_0_1_1"/>
<dbReference type="SUPFAM" id="SSF69065">
    <property type="entry name" value="RNase III domain-like"/>
    <property type="match status" value="1"/>
</dbReference>
<dbReference type="RefSeq" id="XP_012191225.1">
    <property type="nucleotide sequence ID" value="XM_012335835.1"/>
</dbReference>
<dbReference type="Gene3D" id="1.10.1520.10">
    <property type="entry name" value="Ribonuclease III domain"/>
    <property type="match status" value="1"/>
</dbReference>
<dbReference type="Pfam" id="PF22892">
    <property type="entry name" value="DSRM_MRPL44"/>
    <property type="match status" value="1"/>
</dbReference>
<feature type="domain" description="RNase III" evidence="11">
    <location>
        <begin position="218"/>
        <end position="421"/>
    </location>
</feature>
<evidence type="ECO:0000256" key="2">
    <source>
        <dbReference type="ARBA" id="ARBA00022884"/>
    </source>
</evidence>
<evidence type="ECO:0000256" key="5">
    <source>
        <dbReference type="ARBA" id="ARBA00023274"/>
    </source>
</evidence>
<dbReference type="Gene3D" id="3.30.160.20">
    <property type="match status" value="1"/>
</dbReference>
<keyword evidence="3 12" id="KW-0689">Ribosomal protein</keyword>
<dbReference type="SUPFAM" id="SSF54768">
    <property type="entry name" value="dsRNA-binding domain-like"/>
    <property type="match status" value="1"/>
</dbReference>
<evidence type="ECO:0000256" key="1">
    <source>
        <dbReference type="ARBA" id="ARBA00004173"/>
    </source>
</evidence>
<dbReference type="PROSITE" id="PS50142">
    <property type="entry name" value="RNASE_3_2"/>
    <property type="match status" value="1"/>
</dbReference>
<keyword evidence="5" id="KW-0687">Ribonucleoprotein</keyword>
<proteinExistence type="inferred from homology"/>
<dbReference type="Proteomes" id="UP000014071">
    <property type="component" value="Unassembled WGS sequence"/>
</dbReference>
<evidence type="ECO:0000256" key="3">
    <source>
        <dbReference type="ARBA" id="ARBA00022980"/>
    </source>
</evidence>
<evidence type="ECO:0000259" key="10">
    <source>
        <dbReference type="PROSITE" id="PS50137"/>
    </source>
</evidence>
<dbReference type="OrthoDB" id="67027at2759"/>
<keyword evidence="13" id="KW-1185">Reference proteome</keyword>
<dbReference type="SMART" id="SM00358">
    <property type="entry name" value="DSRM"/>
    <property type="match status" value="1"/>
</dbReference>
<evidence type="ECO:0000313" key="12">
    <source>
        <dbReference type="EMBL" id="GAC97638.1"/>
    </source>
</evidence>
<protein>
    <recommendedName>
        <fullName evidence="7">Large ribosomal subunit protein mL44</fullName>
    </recommendedName>
</protein>
<dbReference type="InterPro" id="IPR044444">
    <property type="entry name" value="Ribosomal_mL44_DSRM_metazoa"/>
</dbReference>
<dbReference type="PANTHER" id="PTHR11207">
    <property type="entry name" value="RIBONUCLEASE III"/>
    <property type="match status" value="1"/>
</dbReference>
<evidence type="ECO:0000256" key="7">
    <source>
        <dbReference type="ARBA" id="ARBA00035187"/>
    </source>
</evidence>
<feature type="domain" description="DRBM" evidence="10">
    <location>
        <begin position="448"/>
        <end position="518"/>
    </location>
</feature>
<reference evidence="13" key="1">
    <citation type="journal article" date="2013" name="Genome Announc.">
        <title>Draft genome sequence of the basidiomycetous yeast-like fungus Pseudozyma hubeiensis SY62, which produces an abundant amount of the biosurfactant mannosylerythritol lipids.</title>
        <authorList>
            <person name="Konishi M."/>
            <person name="Hatada Y."/>
            <person name="Horiuchi J."/>
        </authorList>
    </citation>
    <scope>NUCLEOTIDE SEQUENCE [LARGE SCALE GENOMIC DNA]</scope>
    <source>
        <strain evidence="13">SY62</strain>
    </source>
</reference>
<keyword evidence="4" id="KW-0496">Mitochondrion</keyword>
<evidence type="ECO:0000313" key="13">
    <source>
        <dbReference type="Proteomes" id="UP000014071"/>
    </source>
</evidence>
<organism evidence="12 13">
    <name type="scientific">Pseudozyma hubeiensis (strain SY62)</name>
    <name type="common">Yeast</name>
    <dbReference type="NCBI Taxonomy" id="1305764"/>
    <lineage>
        <taxon>Eukaryota</taxon>
        <taxon>Fungi</taxon>
        <taxon>Dikarya</taxon>
        <taxon>Basidiomycota</taxon>
        <taxon>Ustilaginomycotina</taxon>
        <taxon>Ustilaginomycetes</taxon>
        <taxon>Ustilaginales</taxon>
        <taxon>Ustilaginaceae</taxon>
        <taxon>Pseudozyma</taxon>
    </lineage>
</organism>
<dbReference type="InterPro" id="IPR000999">
    <property type="entry name" value="RNase_III_dom"/>
</dbReference>
<comment type="subcellular location">
    <subcellularLocation>
        <location evidence="1">Mitochondrion</location>
    </subcellularLocation>
</comment>
<dbReference type="GO" id="GO:0006396">
    <property type="term" value="P:RNA processing"/>
    <property type="evidence" value="ECO:0007669"/>
    <property type="project" value="InterPro"/>
</dbReference>
<evidence type="ECO:0000259" key="11">
    <source>
        <dbReference type="PROSITE" id="PS50142"/>
    </source>
</evidence>
<dbReference type="AlphaFoldDB" id="R9P8B7"/>
<dbReference type="GeneID" id="24110504"/>
<dbReference type="InterPro" id="IPR036389">
    <property type="entry name" value="RNase_III_sf"/>
</dbReference>
<dbReference type="InterPro" id="IPR044443">
    <property type="entry name" value="Ribosomal_mL44_DSRM_fung"/>
</dbReference>
<dbReference type="GO" id="GO:0003725">
    <property type="term" value="F:double-stranded RNA binding"/>
    <property type="evidence" value="ECO:0007669"/>
    <property type="project" value="InterPro"/>
</dbReference>
<accession>R9P8B7</accession>
<dbReference type="STRING" id="1305764.R9P8B7"/>
<sequence>MQSVEKRPEHSQCSRWSCALILVRMRFGETRQHHVKRPKSLRIGRSASREGAFFSSFRLLVSHRVRRPPFATALFLERFRRRIANFDRHSDDPLLEFGWSVITITLSNHPLRRAATRSAAMSANRNLTRALRPLSHANASTSTQALCHSTRCRQLPSHSRSASTAVASSSSSSTADIAASASSSSYVHDPTPNVHLPRLARTEPELYAAVRPPPLSAFAALTARLGLLPSSLDAESRDRRIRLVHQACTHPSFQSLVDQVNASANLQLDPAAAVSGLAKKQGATALDAAQFLTTPKEAQGVEHHAALATVGNSLLGMLATEHLHLRYPNLPTRVLKAAVSAYVGPSTLSDVASELGLAAQNILRWNKQSRVPTNGLTQKRGGRGATPRSSTSSNTMRTLLSRDVSADAMRAIIAVIFQEQGLSSARSFVTSHFLSRGLNLASLLKFIDPKHALSSTCAKYGKQPPQSRMIAESGRLSISPVFVVGVWSGETKLGEGSGSSIRMAEFRAAEDALRRLYLAETPLGEFDLPSCTLDGEFEGKVGGKVEARQFRPQPIGESEVLAAAGKSRS</sequence>
<dbReference type="FunFam" id="3.30.160.20:FF:000092">
    <property type="entry name" value="Related to MRPL3-Mitochondrial ribosomal protein, large subunit"/>
    <property type="match status" value="1"/>
</dbReference>
<dbReference type="CDD" id="cd00593">
    <property type="entry name" value="RIBOc"/>
    <property type="match status" value="1"/>
</dbReference>
<name>R9P8B7_PSEHS</name>
<evidence type="ECO:0000256" key="8">
    <source>
        <dbReference type="PROSITE-ProRule" id="PRU00266"/>
    </source>
</evidence>
<dbReference type="GO" id="GO:0003735">
    <property type="term" value="F:structural constituent of ribosome"/>
    <property type="evidence" value="ECO:0007669"/>
    <property type="project" value="TreeGrafter"/>
</dbReference>